<organism evidence="7 8">
    <name type="scientific">Helcococcus kunzii ATCC 51366</name>
    <dbReference type="NCBI Taxonomy" id="883114"/>
    <lineage>
        <taxon>Bacteria</taxon>
        <taxon>Bacillati</taxon>
        <taxon>Bacillota</taxon>
        <taxon>Tissierellia</taxon>
        <taxon>Tissierellales</taxon>
        <taxon>Peptoniphilaceae</taxon>
        <taxon>Helcococcus</taxon>
    </lineage>
</organism>
<feature type="signal peptide" evidence="6">
    <location>
        <begin position="1"/>
        <end position="21"/>
    </location>
</feature>
<dbReference type="GeneID" id="96998492"/>
<dbReference type="STRING" id="883114.HMPREF9709_00475"/>
<dbReference type="SUPFAM" id="SSF53850">
    <property type="entry name" value="Periplasmic binding protein-like II"/>
    <property type="match status" value="1"/>
</dbReference>
<comment type="caution">
    <text evidence="7">The sequence shown here is derived from an EMBL/GenBank/DDBJ whole genome shotgun (WGS) entry which is preliminary data.</text>
</comment>
<dbReference type="EMBL" id="AGEI01000012">
    <property type="protein sequence ID" value="EHR35523.1"/>
    <property type="molecule type" value="Genomic_DNA"/>
</dbReference>
<dbReference type="HOGENOM" id="CLU_026974_1_3_9"/>
<dbReference type="GO" id="GO:0015846">
    <property type="term" value="P:polyamine transport"/>
    <property type="evidence" value="ECO:0007669"/>
    <property type="project" value="InterPro"/>
</dbReference>
<dbReference type="RefSeq" id="WP_005397611.1">
    <property type="nucleotide sequence ID" value="NZ_JH601088.1"/>
</dbReference>
<keyword evidence="8" id="KW-1185">Reference proteome</keyword>
<evidence type="ECO:0000313" key="7">
    <source>
        <dbReference type="EMBL" id="EHR35523.1"/>
    </source>
</evidence>
<protein>
    <submittedName>
        <fullName evidence="7">Uncharacterized protein</fullName>
    </submittedName>
</protein>
<comment type="subcellular location">
    <subcellularLocation>
        <location evidence="1">Periplasm</location>
    </subcellularLocation>
</comment>
<evidence type="ECO:0000256" key="1">
    <source>
        <dbReference type="ARBA" id="ARBA00004418"/>
    </source>
</evidence>
<feature type="binding site" evidence="5">
    <location>
        <position position="82"/>
    </location>
    <ligand>
        <name>spermidine</name>
        <dbReference type="ChEBI" id="CHEBI:57834"/>
    </ligand>
</feature>
<dbReference type="AlphaFoldDB" id="H3NMB4"/>
<dbReference type="InterPro" id="IPR001188">
    <property type="entry name" value="Sperm_putr-bd"/>
</dbReference>
<dbReference type="PIRSF" id="PIRSF019574">
    <property type="entry name" value="Periplasmic_polyamine_BP"/>
    <property type="match status" value="1"/>
</dbReference>
<reference evidence="7 8" key="1">
    <citation type="submission" date="2012-01" db="EMBL/GenBank/DDBJ databases">
        <title>The Genome Sequence of Helcococcus kunzii ATCC 51366.</title>
        <authorList>
            <consortium name="The Broad Institute Genome Sequencing Platform"/>
            <person name="Earl A."/>
            <person name="Ward D."/>
            <person name="Feldgarden M."/>
            <person name="Gevers D."/>
            <person name="Huys G."/>
            <person name="Young S.K."/>
            <person name="Zeng Q."/>
            <person name="Gargeya S."/>
            <person name="Fitzgerald M."/>
            <person name="Haas B."/>
            <person name="Abouelleil A."/>
            <person name="Alvarado L."/>
            <person name="Arachchi H.M."/>
            <person name="Berlin A."/>
            <person name="Chapman S.B."/>
            <person name="Gearin G."/>
            <person name="Goldberg J."/>
            <person name="Griggs A."/>
            <person name="Gujja S."/>
            <person name="Hansen M."/>
            <person name="Heiman D."/>
            <person name="Howarth C."/>
            <person name="Larimer J."/>
            <person name="Lui A."/>
            <person name="MacDonald P.J.P."/>
            <person name="McCowen C."/>
            <person name="Montmayeur A."/>
            <person name="Murphy C."/>
            <person name="Neiman D."/>
            <person name="Pearson M."/>
            <person name="Priest M."/>
            <person name="Roberts A."/>
            <person name="Saif S."/>
            <person name="Shea T."/>
            <person name="Sisk P."/>
            <person name="Stolte C."/>
            <person name="Sykes S."/>
            <person name="Wortman J."/>
            <person name="Nusbaum C."/>
            <person name="Birren B."/>
        </authorList>
    </citation>
    <scope>NUCLEOTIDE SEQUENCE [LARGE SCALE GENOMIC DNA]</scope>
    <source>
        <strain evidence="7 8">ATCC 51366</strain>
    </source>
</reference>
<evidence type="ECO:0000256" key="6">
    <source>
        <dbReference type="SAM" id="SignalP"/>
    </source>
</evidence>
<dbReference type="Gene3D" id="3.40.190.10">
    <property type="entry name" value="Periplasmic binding protein-like II"/>
    <property type="match status" value="2"/>
</dbReference>
<dbReference type="GO" id="GO:0019808">
    <property type="term" value="F:polyamine binding"/>
    <property type="evidence" value="ECO:0007669"/>
    <property type="project" value="InterPro"/>
</dbReference>
<evidence type="ECO:0000256" key="2">
    <source>
        <dbReference type="ARBA" id="ARBA00022448"/>
    </source>
</evidence>
<sequence>MKKRIIALLLSISAIFLVSCGAPQEEVVFFNWGGTIDEAVLDKFEKETNIKVTYAEFDENEKMYTLVKSDMDLYDVIVPSEYMLEKMAAEGLVEELDHSKLPNMKYISDVFLNKEFDPGNKYSVPMYFGTLGILYNKNKVAPKDLNGWNAIFNEKYKGQIWMLDSSRDTMGPGFWHLGYSSNARDPKQLKEVKELMQKQKSLVKAYVADELISHMVNGNGAMAVTYSAKANDAIKQNPKELAYYLPQHSNVWMDNYAIVKNATNKENAYKLINFLCDPKNSAMSGYIQAVPIEDAKKIEPTKEASKDKVLYPPITVLTEQETYKDLGPFVNDFEQAWEDVKNY</sequence>
<dbReference type="InterPro" id="IPR006059">
    <property type="entry name" value="SBP"/>
</dbReference>
<feature type="chain" id="PRO_5039711705" evidence="6">
    <location>
        <begin position="22"/>
        <end position="343"/>
    </location>
</feature>
<dbReference type="CDD" id="cd13663">
    <property type="entry name" value="PBP2_PotD_PotF_like_2"/>
    <property type="match status" value="1"/>
</dbReference>
<dbReference type="PRINTS" id="PR00909">
    <property type="entry name" value="SPERMDNBNDNG"/>
</dbReference>
<evidence type="ECO:0000256" key="5">
    <source>
        <dbReference type="PIRSR" id="PIRSR019574-1"/>
    </source>
</evidence>
<dbReference type="PROSITE" id="PS51257">
    <property type="entry name" value="PROKAR_LIPOPROTEIN"/>
    <property type="match status" value="1"/>
</dbReference>
<dbReference type="PANTHER" id="PTHR30222">
    <property type="entry name" value="SPERMIDINE/PUTRESCINE-BINDING PERIPLASMIC PROTEIN"/>
    <property type="match status" value="1"/>
</dbReference>
<evidence type="ECO:0000256" key="4">
    <source>
        <dbReference type="ARBA" id="ARBA00022764"/>
    </source>
</evidence>
<name>H3NMB4_9FIRM</name>
<dbReference type="GO" id="GO:0042597">
    <property type="term" value="C:periplasmic space"/>
    <property type="evidence" value="ECO:0007669"/>
    <property type="project" value="UniProtKB-SubCell"/>
</dbReference>
<keyword evidence="4" id="KW-0574">Periplasm</keyword>
<dbReference type="PATRIC" id="fig|883114.3.peg.468"/>
<evidence type="ECO:0000256" key="3">
    <source>
        <dbReference type="ARBA" id="ARBA00022729"/>
    </source>
</evidence>
<keyword evidence="3 6" id="KW-0732">Signal</keyword>
<gene>
    <name evidence="7" type="ORF">HMPREF9709_00475</name>
</gene>
<keyword evidence="2" id="KW-0813">Transport</keyword>
<evidence type="ECO:0000313" key="8">
    <source>
        <dbReference type="Proteomes" id="UP000004191"/>
    </source>
</evidence>
<dbReference type="OrthoDB" id="9769319at2"/>
<proteinExistence type="predicted"/>
<dbReference type="Pfam" id="PF13416">
    <property type="entry name" value="SBP_bac_8"/>
    <property type="match status" value="1"/>
</dbReference>
<dbReference type="eggNOG" id="COG0687">
    <property type="taxonomic scope" value="Bacteria"/>
</dbReference>
<dbReference type="Proteomes" id="UP000004191">
    <property type="component" value="Unassembled WGS sequence"/>
</dbReference>
<dbReference type="PANTHER" id="PTHR30222:SF17">
    <property type="entry name" value="SPERMIDINE_PUTRESCINE-BINDING PERIPLASMIC PROTEIN"/>
    <property type="match status" value="1"/>
</dbReference>
<accession>H3NMB4</accession>